<keyword evidence="3" id="KW-1133">Transmembrane helix</keyword>
<dbReference type="InterPro" id="IPR000412">
    <property type="entry name" value="ABC_2_transport"/>
</dbReference>
<comment type="caution">
    <text evidence="4">The sequence shown here is derived from an EMBL/GenBank/DDBJ whole genome shotgun (WGS) entry which is preliminary data.</text>
</comment>
<proteinExistence type="inferred from homology"/>
<dbReference type="PANTHER" id="PTHR30413:SF10">
    <property type="entry name" value="CAPSULE POLYSACCHARIDE EXPORT INNER-MEMBRANE PROTEIN CTRC"/>
    <property type="match status" value="1"/>
</dbReference>
<feature type="transmembrane region" description="Helical" evidence="3">
    <location>
        <begin position="42"/>
        <end position="63"/>
    </location>
</feature>
<accession>A0ABU7YND4</accession>
<dbReference type="PANTHER" id="PTHR30413">
    <property type="entry name" value="INNER MEMBRANE TRANSPORT PERMEASE"/>
    <property type="match status" value="1"/>
</dbReference>
<gene>
    <name evidence="4" type="ORF">SNE33_03640</name>
</gene>
<keyword evidence="3" id="KW-0812">Transmembrane</keyword>
<evidence type="ECO:0000256" key="3">
    <source>
        <dbReference type="SAM" id="Phobius"/>
    </source>
</evidence>
<keyword evidence="2" id="KW-0813">Transport</keyword>
<feature type="transmembrane region" description="Helical" evidence="3">
    <location>
        <begin position="149"/>
        <end position="173"/>
    </location>
</feature>
<feature type="transmembrane region" description="Helical" evidence="3">
    <location>
        <begin position="83"/>
        <end position="105"/>
    </location>
</feature>
<keyword evidence="3" id="KW-0472">Membrane</keyword>
<organism evidence="4 5">
    <name type="scientific">Lysobacter zhanggongensis</name>
    <dbReference type="NCBI Taxonomy" id="1774951"/>
    <lineage>
        <taxon>Bacteria</taxon>
        <taxon>Pseudomonadati</taxon>
        <taxon>Pseudomonadota</taxon>
        <taxon>Gammaproteobacteria</taxon>
        <taxon>Lysobacterales</taxon>
        <taxon>Lysobacteraceae</taxon>
        <taxon>Lysobacter</taxon>
    </lineage>
</organism>
<sequence length="269" mass="30200">MSNAASANGQSFAADLLASVRHPDFWGFSSWLDLVTKYRRSALGLVWIFLPPVCYVFGIGYFYSLLFGRESLPFMVHLGLGYILWKMITQVITGASTTMATHRAFIMDGRIRYTDYVLRIFAKSAFYFIITAVILVPLVALVTPTLLGVMSLLVTLPIFILNVLWLGVVVAVLGARFPDLHELSTTVFIFGFLLTPIIWQASLTPADTWRGFVARLNPAFHLIEFVRAPVLGEPIEQLTYWVIIGLTVGGCVLAAYVYRRYSRFIAVWL</sequence>
<keyword evidence="5" id="KW-1185">Reference proteome</keyword>
<evidence type="ECO:0000256" key="2">
    <source>
        <dbReference type="ARBA" id="ARBA00022448"/>
    </source>
</evidence>
<evidence type="ECO:0000313" key="4">
    <source>
        <dbReference type="EMBL" id="MEG3156990.1"/>
    </source>
</evidence>
<feature type="transmembrane region" description="Helical" evidence="3">
    <location>
        <begin position="180"/>
        <end position="199"/>
    </location>
</feature>
<feature type="transmembrane region" description="Helical" evidence="3">
    <location>
        <begin position="125"/>
        <end position="143"/>
    </location>
</feature>
<dbReference type="Proteomes" id="UP001334501">
    <property type="component" value="Unassembled WGS sequence"/>
</dbReference>
<feature type="transmembrane region" description="Helical" evidence="3">
    <location>
        <begin position="238"/>
        <end position="258"/>
    </location>
</feature>
<dbReference type="PRINTS" id="PR00164">
    <property type="entry name" value="ABC2TRNSPORT"/>
</dbReference>
<dbReference type="RefSeq" id="WP_412699259.1">
    <property type="nucleotide sequence ID" value="NZ_JAXGFO010000012.1"/>
</dbReference>
<name>A0ABU7YND4_9GAMM</name>
<dbReference type="EMBL" id="JAXGFO010000012">
    <property type="protein sequence ID" value="MEG3156990.1"/>
    <property type="molecule type" value="Genomic_DNA"/>
</dbReference>
<evidence type="ECO:0000313" key="5">
    <source>
        <dbReference type="Proteomes" id="UP001334501"/>
    </source>
</evidence>
<reference evidence="4 5" key="1">
    <citation type="journal article" date="2017" name="Curr. Microbiol.">
        <title>Lysobacter zhanggongensis sp. nov. Isolated from a Pit Mud.</title>
        <authorList>
            <person name="Zhang X.F."/>
            <person name="Wang H.H."/>
            <person name="Sun X.Y."/>
            <person name="Pan C.M."/>
        </authorList>
    </citation>
    <scope>NUCLEOTIDE SEQUENCE [LARGE SCALE GENOMIC DNA]</scope>
    <source>
        <strain evidence="4 5">ZGLJ7-1</strain>
    </source>
</reference>
<comment type="similarity">
    <text evidence="1">Belongs to the ABC-2 integral membrane protein family.</text>
</comment>
<evidence type="ECO:0000256" key="1">
    <source>
        <dbReference type="ARBA" id="ARBA00007783"/>
    </source>
</evidence>
<protein>
    <submittedName>
        <fullName evidence="4">ABC transporter permease</fullName>
    </submittedName>
</protein>